<gene>
    <name evidence="2" type="ORF">SAMN06273572_1011111</name>
</gene>
<dbReference type="EMBL" id="OCTN01000001">
    <property type="protein sequence ID" value="SOH93255.1"/>
    <property type="molecule type" value="Genomic_DNA"/>
</dbReference>
<sequence>MGRITDEASLRALYGEKSARAVAKEMIHLDPHCRQFIAASPFMVMSTSGAQGLDLTPRGDAAGFVCVEDDTHLLIPDRPGNNRLDSLSNLLADPAIGLIFMIPGVRETLRVRGVAEIRDDADLCEKCGFNGKPALTVLRVTITRAYLHCAKSMLRSGLWQPETWAKIRPVPTMGEMLVDHAGADAPRETDEQMLARYSKSLY</sequence>
<name>A0A2C9CPX1_9RHOB</name>
<dbReference type="PANTHER" id="PTHR42815:SF2">
    <property type="entry name" value="FAD-BINDING, PUTATIVE (AFU_ORTHOLOGUE AFUA_6G07600)-RELATED"/>
    <property type="match status" value="1"/>
</dbReference>
<accession>A0A2C9CPX1</accession>
<dbReference type="OrthoDB" id="9790331at2"/>
<evidence type="ECO:0000259" key="1">
    <source>
        <dbReference type="Pfam" id="PF01243"/>
    </source>
</evidence>
<dbReference type="InterPro" id="IPR012349">
    <property type="entry name" value="Split_barrel_FMN-bd"/>
</dbReference>
<dbReference type="InterPro" id="IPR024029">
    <property type="entry name" value="Pyridox_Oxase_FMN-dep"/>
</dbReference>
<proteinExistence type="predicted"/>
<evidence type="ECO:0000313" key="3">
    <source>
        <dbReference type="Proteomes" id="UP000220034"/>
    </source>
</evidence>
<dbReference type="Proteomes" id="UP000220034">
    <property type="component" value="Unassembled WGS sequence"/>
</dbReference>
<dbReference type="Gene3D" id="2.30.110.10">
    <property type="entry name" value="Electron Transport, Fmn-binding Protein, Chain A"/>
    <property type="match status" value="1"/>
</dbReference>
<dbReference type="RefSeq" id="WP_097928773.1">
    <property type="nucleotide sequence ID" value="NZ_OCTN01000001.1"/>
</dbReference>
<dbReference type="NCBIfam" id="TIGR04025">
    <property type="entry name" value="PPOX_FMN_DR2398"/>
    <property type="match status" value="1"/>
</dbReference>
<keyword evidence="3" id="KW-1185">Reference proteome</keyword>
<evidence type="ECO:0000313" key="2">
    <source>
        <dbReference type="EMBL" id="SOH93255.1"/>
    </source>
</evidence>
<dbReference type="PANTHER" id="PTHR42815">
    <property type="entry name" value="FAD-BINDING, PUTATIVE (AFU_ORTHOLOGUE AFUA_6G07600)-RELATED"/>
    <property type="match status" value="1"/>
</dbReference>
<dbReference type="SUPFAM" id="SSF50475">
    <property type="entry name" value="FMN-binding split barrel"/>
    <property type="match status" value="1"/>
</dbReference>
<dbReference type="AlphaFoldDB" id="A0A2C9CPX1"/>
<dbReference type="InterPro" id="IPR011576">
    <property type="entry name" value="Pyridox_Oxase_N"/>
</dbReference>
<reference evidence="3" key="1">
    <citation type="submission" date="2017-09" db="EMBL/GenBank/DDBJ databases">
        <authorList>
            <person name="Varghese N."/>
            <person name="Submissions S."/>
        </authorList>
    </citation>
    <scope>NUCLEOTIDE SEQUENCE [LARGE SCALE GENOMIC DNA]</scope>
    <source>
        <strain evidence="3">C7</strain>
    </source>
</reference>
<organism evidence="2 3">
    <name type="scientific">Pontivivens marinum</name>
    <dbReference type="NCBI Taxonomy" id="1690039"/>
    <lineage>
        <taxon>Bacteria</taxon>
        <taxon>Pseudomonadati</taxon>
        <taxon>Pseudomonadota</taxon>
        <taxon>Alphaproteobacteria</taxon>
        <taxon>Rhodobacterales</taxon>
        <taxon>Paracoccaceae</taxon>
        <taxon>Pontivivens</taxon>
    </lineage>
</organism>
<dbReference type="Pfam" id="PF01243">
    <property type="entry name" value="PNPOx_N"/>
    <property type="match status" value="1"/>
</dbReference>
<protein>
    <recommendedName>
        <fullName evidence="1">Pyridoxamine 5'-phosphate oxidase N-terminal domain-containing protein</fullName>
    </recommendedName>
</protein>
<feature type="domain" description="Pyridoxamine 5'-phosphate oxidase N-terminal" evidence="1">
    <location>
        <begin position="29"/>
        <end position="149"/>
    </location>
</feature>